<dbReference type="SUPFAM" id="SSF143100">
    <property type="entry name" value="TTHA1013/TTHA0281-like"/>
    <property type="match status" value="1"/>
</dbReference>
<protein>
    <submittedName>
        <fullName evidence="2">Uncharacterized protein family UPF0150</fullName>
    </submittedName>
</protein>
<proteinExistence type="predicted"/>
<dbReference type="PANTHER" id="PTHR34504:SF4">
    <property type="entry name" value="ANTITOXIN HICB"/>
    <property type="match status" value="1"/>
</dbReference>
<dbReference type="PANTHER" id="PTHR34504">
    <property type="entry name" value="ANTITOXIN HICB"/>
    <property type="match status" value="1"/>
</dbReference>
<keyword evidence="3" id="KW-1185">Reference proteome</keyword>
<dbReference type="EMBL" id="CM001555">
    <property type="protein sequence ID" value="EJG06775.1"/>
    <property type="molecule type" value="Genomic_DNA"/>
</dbReference>
<sequence>MTRTDPINLPVLVQKDEDGFYVVECPLLPGCYTQGKTLDEALKNIHEVLELCLEEQTEEAIRHLKSIQDLSYHIVSVEI</sequence>
<dbReference type="RefSeq" id="WP_004038275.1">
    <property type="nucleotide sequence ID" value="NZ_CM001555.1"/>
</dbReference>
<dbReference type="AlphaFoldDB" id="J1L277"/>
<dbReference type="Pfam" id="PF15919">
    <property type="entry name" value="HicB_lk_antitox"/>
    <property type="match status" value="1"/>
</dbReference>
<organism evidence="2 3">
    <name type="scientific">Methanofollis liminatans DSM 4140</name>
    <dbReference type="NCBI Taxonomy" id="28892"/>
    <lineage>
        <taxon>Archaea</taxon>
        <taxon>Methanobacteriati</taxon>
        <taxon>Methanobacteriota</taxon>
        <taxon>Stenosarchaea group</taxon>
        <taxon>Methanomicrobia</taxon>
        <taxon>Methanomicrobiales</taxon>
        <taxon>Methanomicrobiaceae</taxon>
        <taxon>Methanofollis</taxon>
    </lineage>
</organism>
<dbReference type="Proteomes" id="UP000005095">
    <property type="component" value="Chromosome"/>
</dbReference>
<feature type="domain" description="HicB-like antitoxin of toxin-antitoxin system" evidence="1">
    <location>
        <begin position="10"/>
        <end position="70"/>
    </location>
</feature>
<dbReference type="STRING" id="28892.Metli_0814"/>
<dbReference type="Gene3D" id="3.30.160.250">
    <property type="match status" value="1"/>
</dbReference>
<evidence type="ECO:0000259" key="1">
    <source>
        <dbReference type="Pfam" id="PF15919"/>
    </source>
</evidence>
<evidence type="ECO:0000313" key="2">
    <source>
        <dbReference type="EMBL" id="EJG06775.1"/>
    </source>
</evidence>
<accession>J1L277</accession>
<name>J1L277_9EURY</name>
<evidence type="ECO:0000313" key="3">
    <source>
        <dbReference type="Proteomes" id="UP000005095"/>
    </source>
</evidence>
<dbReference type="InterPro" id="IPR031807">
    <property type="entry name" value="HicB-like"/>
</dbReference>
<dbReference type="InterPro" id="IPR051404">
    <property type="entry name" value="TA_system_antitoxin"/>
</dbReference>
<dbReference type="HOGENOM" id="CLU_114047_3_0_2"/>
<dbReference type="InterPro" id="IPR035069">
    <property type="entry name" value="TTHA1013/TTHA0281-like"/>
</dbReference>
<gene>
    <name evidence="2" type="ORF">Metli_0814</name>
</gene>
<reference evidence="2 3" key="1">
    <citation type="submission" date="2011-08" db="EMBL/GenBank/DDBJ databases">
        <title>The complete genome of Methanofollis liminatans DSM 4140.</title>
        <authorList>
            <consortium name="US DOE Joint Genome Institute (JGI-PGF)"/>
            <person name="Lucas S."/>
            <person name="Han J."/>
            <person name="Lapidus A."/>
            <person name="Bruce D."/>
            <person name="Goodwin L."/>
            <person name="Pitluck S."/>
            <person name="Peters L."/>
            <person name="Kyrpides N."/>
            <person name="Mavromatis K."/>
            <person name="Ivanova N."/>
            <person name="Mikhailova N."/>
            <person name="Lu M."/>
            <person name="Detter J.C."/>
            <person name="Tapia R."/>
            <person name="Han C."/>
            <person name="Land M."/>
            <person name="Hauser L."/>
            <person name="Markowitz V."/>
            <person name="Cheng J.-F."/>
            <person name="Hugenholtz P."/>
            <person name="Woyke T."/>
            <person name="Wu D."/>
            <person name="Spring S."/>
            <person name="Schuler E."/>
            <person name="Brambilla E."/>
            <person name="Klenk H.-P."/>
            <person name="Eisen J.A."/>
        </authorList>
    </citation>
    <scope>NUCLEOTIDE SEQUENCE [LARGE SCALE GENOMIC DNA]</scope>
    <source>
        <strain evidence="2 3">DSM 4140</strain>
    </source>
</reference>